<dbReference type="InterPro" id="IPR036962">
    <property type="entry name" value="Glyco_hydro_3_N_sf"/>
</dbReference>
<comment type="caution">
    <text evidence="4">The sequence shown here is derived from an EMBL/GenBank/DDBJ whole genome shotgun (WGS) entry which is preliminary data.</text>
</comment>
<comment type="similarity">
    <text evidence="1">Belongs to the glycosyl hydrolase 3 family.</text>
</comment>
<accession>A0A2J8AI46</accession>
<keyword evidence="5" id="KW-1185">Reference proteome</keyword>
<dbReference type="GO" id="GO:0045493">
    <property type="term" value="P:xylan catabolic process"/>
    <property type="evidence" value="ECO:0007669"/>
    <property type="project" value="InterPro"/>
</dbReference>
<name>A0A2J8AI46_9CHLO</name>
<dbReference type="InterPro" id="IPR017853">
    <property type="entry name" value="GH"/>
</dbReference>
<dbReference type="GO" id="GO:0009044">
    <property type="term" value="F:xylan 1,4-beta-xylosidase activity"/>
    <property type="evidence" value="ECO:0007669"/>
    <property type="project" value="InterPro"/>
</dbReference>
<dbReference type="OrthoDB" id="47059at2759"/>
<sequence>MAAWTRVRQLRAGRGDLDESYLPAFRACVAEGGAHSVMCAYNRVNGVPACANSQLLQQRLGQEWGFDSQPASFVVSDCGAVTDIWAAHHYNRTEQEAAAEALLRGTHLFCDAQQQPSLLQAINQPPYNRHLVGGRPLRQQVQQVRHGARQQLRHAELAAGRPLAQAGGGANPAAAAAGGGSLLRLPERPAEEAHAAWQLLMVVVLLLLLMGSPCGSSSSEASSMRDDAALLLLLLLLRVRRVLLVLLQRGQGPAGMAPAQ</sequence>
<dbReference type="InterPro" id="IPR001764">
    <property type="entry name" value="Glyco_hydro_3_N"/>
</dbReference>
<evidence type="ECO:0000256" key="2">
    <source>
        <dbReference type="ARBA" id="ARBA00022801"/>
    </source>
</evidence>
<dbReference type="EMBL" id="PGGS01000013">
    <property type="protein sequence ID" value="PNH12180.1"/>
    <property type="molecule type" value="Genomic_DNA"/>
</dbReference>
<proteinExistence type="inferred from homology"/>
<evidence type="ECO:0000256" key="1">
    <source>
        <dbReference type="ARBA" id="ARBA00005336"/>
    </source>
</evidence>
<gene>
    <name evidence="4" type="ORF">TSOC_000879</name>
</gene>
<evidence type="ECO:0000313" key="5">
    <source>
        <dbReference type="Proteomes" id="UP000236333"/>
    </source>
</evidence>
<dbReference type="InterPro" id="IPR044993">
    <property type="entry name" value="BXL"/>
</dbReference>
<dbReference type="GO" id="GO:0046556">
    <property type="term" value="F:alpha-L-arabinofuranosidase activity"/>
    <property type="evidence" value="ECO:0007669"/>
    <property type="project" value="TreeGrafter"/>
</dbReference>
<protein>
    <submittedName>
        <fullName evidence="4">Putative exo-1,4-beta-xylosidase bxlB</fullName>
    </submittedName>
</protein>
<dbReference type="PANTHER" id="PTHR42721">
    <property type="entry name" value="SUGAR HYDROLASE-RELATED"/>
    <property type="match status" value="1"/>
</dbReference>
<reference evidence="4 5" key="1">
    <citation type="journal article" date="2017" name="Mol. Biol. Evol.">
        <title>The 4-celled Tetrabaena socialis nuclear genome reveals the essential components for genetic control of cell number at the origin of multicellularity in the volvocine lineage.</title>
        <authorList>
            <person name="Featherston J."/>
            <person name="Arakaki Y."/>
            <person name="Hanschen E.R."/>
            <person name="Ferris P.J."/>
            <person name="Michod R.E."/>
            <person name="Olson B.J.S.C."/>
            <person name="Nozaki H."/>
            <person name="Durand P.M."/>
        </authorList>
    </citation>
    <scope>NUCLEOTIDE SEQUENCE [LARGE SCALE GENOMIC DNA]</scope>
    <source>
        <strain evidence="4 5">NIES-571</strain>
    </source>
</reference>
<organism evidence="4 5">
    <name type="scientific">Tetrabaena socialis</name>
    <dbReference type="NCBI Taxonomy" id="47790"/>
    <lineage>
        <taxon>Eukaryota</taxon>
        <taxon>Viridiplantae</taxon>
        <taxon>Chlorophyta</taxon>
        <taxon>core chlorophytes</taxon>
        <taxon>Chlorophyceae</taxon>
        <taxon>CS clade</taxon>
        <taxon>Chlamydomonadales</taxon>
        <taxon>Tetrabaenaceae</taxon>
        <taxon>Tetrabaena</taxon>
    </lineage>
</organism>
<evidence type="ECO:0000313" key="4">
    <source>
        <dbReference type="EMBL" id="PNH12180.1"/>
    </source>
</evidence>
<keyword evidence="2" id="KW-0378">Hydrolase</keyword>
<dbReference type="GO" id="GO:0031222">
    <property type="term" value="P:arabinan catabolic process"/>
    <property type="evidence" value="ECO:0007669"/>
    <property type="project" value="TreeGrafter"/>
</dbReference>
<dbReference type="AlphaFoldDB" id="A0A2J8AI46"/>
<dbReference type="Pfam" id="PF00933">
    <property type="entry name" value="Glyco_hydro_3"/>
    <property type="match status" value="1"/>
</dbReference>
<dbReference type="Gene3D" id="3.20.20.300">
    <property type="entry name" value="Glycoside hydrolase, family 3, N-terminal domain"/>
    <property type="match status" value="1"/>
</dbReference>
<feature type="domain" description="Glycoside hydrolase family 3 N-terminal" evidence="3">
    <location>
        <begin position="15"/>
        <end position="122"/>
    </location>
</feature>
<dbReference type="PANTHER" id="PTHR42721:SF3">
    <property type="entry name" value="BETA-D-XYLOSIDASE 5-RELATED"/>
    <property type="match status" value="1"/>
</dbReference>
<dbReference type="Proteomes" id="UP000236333">
    <property type="component" value="Unassembled WGS sequence"/>
</dbReference>
<dbReference type="SUPFAM" id="SSF51445">
    <property type="entry name" value="(Trans)glycosidases"/>
    <property type="match status" value="1"/>
</dbReference>
<evidence type="ECO:0000259" key="3">
    <source>
        <dbReference type="Pfam" id="PF00933"/>
    </source>
</evidence>